<evidence type="ECO:0000313" key="2">
    <source>
        <dbReference type="Proteomes" id="UP000746690"/>
    </source>
</evidence>
<gene>
    <name evidence="1" type="ORF">HHX25_09505</name>
</gene>
<protein>
    <submittedName>
        <fullName evidence="1">DUF2071 domain-containing protein</fullName>
    </submittedName>
</protein>
<accession>A0ABX1RZX1</accession>
<keyword evidence="2" id="KW-1185">Reference proteome</keyword>
<dbReference type="RefSeq" id="WP_169672536.1">
    <property type="nucleotide sequence ID" value="NZ_JABBHF010000005.1"/>
</dbReference>
<name>A0ABX1RZX1_9FLAO</name>
<reference evidence="1 2" key="1">
    <citation type="submission" date="2020-04" db="EMBL/GenBank/DDBJ databases">
        <title>A Flavivirga sp. nov.</title>
        <authorList>
            <person name="Sun X."/>
        </authorList>
    </citation>
    <scope>NUCLEOTIDE SEQUENCE [LARGE SCALE GENOMIC DNA]</scope>
    <source>
        <strain evidence="1 2">Y03</strain>
    </source>
</reference>
<dbReference type="PANTHER" id="PTHR39186">
    <property type="entry name" value="DUF2071 FAMILY PROTEIN"/>
    <property type="match status" value="1"/>
</dbReference>
<proteinExistence type="predicted"/>
<evidence type="ECO:0000313" key="1">
    <source>
        <dbReference type="EMBL" id="NMH87739.1"/>
    </source>
</evidence>
<dbReference type="InterPro" id="IPR018644">
    <property type="entry name" value="DUF2071"/>
</dbReference>
<dbReference type="Proteomes" id="UP000746690">
    <property type="component" value="Unassembled WGS sequence"/>
</dbReference>
<dbReference type="Pfam" id="PF09844">
    <property type="entry name" value="DUF2071"/>
    <property type="match status" value="1"/>
</dbReference>
<organism evidence="1 2">
    <name type="scientific">Flavivirga algicola</name>
    <dbReference type="NCBI Taxonomy" id="2729136"/>
    <lineage>
        <taxon>Bacteria</taxon>
        <taxon>Pseudomonadati</taxon>
        <taxon>Bacteroidota</taxon>
        <taxon>Flavobacteriia</taxon>
        <taxon>Flavobacteriales</taxon>
        <taxon>Flavobacteriaceae</taxon>
        <taxon>Flavivirga</taxon>
    </lineage>
</organism>
<dbReference type="EMBL" id="JABBHF010000005">
    <property type="protein sequence ID" value="NMH87739.1"/>
    <property type="molecule type" value="Genomic_DNA"/>
</dbReference>
<sequence length="230" mass="27044">MKIQNIFMSGNWEDLIMTTFEIDKHVIQSYLPKDTELDLYKGKALMSMVAFTFSKVNFFGFKIPMHQHFGQINFRFYVKSKIDGTKGVVFIKEFAPKPIIALIANLFYNEPYFFKSITINKLVRNNTIKLEYKYKRAKTAVIGIIKTHKLIPNTLEQFVVDRNIAFVKNNFNKTFQYKIFHKPWELYEIQHSNFDSKILKLLPLKFKNIKHISTCFVNGSSIHVQKGIPQ</sequence>
<dbReference type="PANTHER" id="PTHR39186:SF1">
    <property type="entry name" value="DUF2071 DOMAIN-CONTAINING PROTEIN"/>
    <property type="match status" value="1"/>
</dbReference>
<comment type="caution">
    <text evidence="1">The sequence shown here is derived from an EMBL/GenBank/DDBJ whole genome shotgun (WGS) entry which is preliminary data.</text>
</comment>